<evidence type="ECO:0000313" key="1">
    <source>
        <dbReference type="EMBL" id="KNE21547.1"/>
    </source>
</evidence>
<accession>A0A0L0QSP3</accession>
<dbReference type="Gene3D" id="3.30.360.40">
    <property type="entry name" value="YwmB-like"/>
    <property type="match status" value="1"/>
</dbReference>
<dbReference type="Proteomes" id="UP000036780">
    <property type="component" value="Unassembled WGS sequence"/>
</dbReference>
<dbReference type="RefSeq" id="WP_050350979.1">
    <property type="nucleotide sequence ID" value="NZ_BOSN01000004.1"/>
</dbReference>
<gene>
    <name evidence="1" type="ORF">AFK71_07795</name>
</gene>
<keyword evidence="2" id="KW-1185">Reference proteome</keyword>
<evidence type="ECO:0000313" key="2">
    <source>
        <dbReference type="Proteomes" id="UP000036780"/>
    </source>
</evidence>
<dbReference type="Gene3D" id="3.30.2030.10">
    <property type="entry name" value="YwmB-like"/>
    <property type="match status" value="1"/>
</dbReference>
<dbReference type="GeneID" id="66872692"/>
<protein>
    <recommendedName>
        <fullName evidence="3">TATA-box binding protein</fullName>
    </recommendedName>
</protein>
<sequence>MKKSIILAILCMFVANNIGMDPSEESRNELMDLAQFMMTENAPIQEWQTTWKESISPERKDALVKMLSRKYEKSVTKDEKKVKISFKNRHISKGINVLFNVVIPRHGNASAEFIAVISGNGWNSNTEENYTLINQSFMNKYFTNSVRRFACLTTRGNDIINGDYFLTKLTNYFQVEQIQTQFDTVEQSTHKKIIYGYTPLWKQRISIEDAPMNIQIAVEENGSDNPTYMIGTPILINEY</sequence>
<dbReference type="InterPro" id="IPR014794">
    <property type="entry name" value="DUF1779"/>
</dbReference>
<dbReference type="InterPro" id="IPR036209">
    <property type="entry name" value="YwmB-like_sf"/>
</dbReference>
<proteinExistence type="predicted"/>
<dbReference type="EMBL" id="LGTO01000005">
    <property type="protein sequence ID" value="KNE21547.1"/>
    <property type="molecule type" value="Genomic_DNA"/>
</dbReference>
<dbReference type="AlphaFoldDB" id="A0A0L0QSP3"/>
<dbReference type="SUPFAM" id="SSF143842">
    <property type="entry name" value="YwmB-like"/>
    <property type="match status" value="1"/>
</dbReference>
<dbReference type="Pfam" id="PF08680">
    <property type="entry name" value="DUF1779"/>
    <property type="match status" value="1"/>
</dbReference>
<comment type="caution">
    <text evidence="1">The sequence shown here is derived from an EMBL/GenBank/DDBJ whole genome shotgun (WGS) entry which is preliminary data.</text>
</comment>
<name>A0A0L0QSP3_VIRPA</name>
<organism evidence="1 2">
    <name type="scientific">Virgibacillus pantothenticus</name>
    <dbReference type="NCBI Taxonomy" id="1473"/>
    <lineage>
        <taxon>Bacteria</taxon>
        <taxon>Bacillati</taxon>
        <taxon>Bacillota</taxon>
        <taxon>Bacilli</taxon>
        <taxon>Bacillales</taxon>
        <taxon>Bacillaceae</taxon>
        <taxon>Virgibacillus</taxon>
    </lineage>
</organism>
<evidence type="ECO:0008006" key="3">
    <source>
        <dbReference type="Google" id="ProtNLM"/>
    </source>
</evidence>
<dbReference type="PATRIC" id="fig|1473.5.peg.4600"/>
<reference evidence="2" key="1">
    <citation type="submission" date="2015-07" db="EMBL/GenBank/DDBJ databases">
        <title>Fjat-10053 dsm26.</title>
        <authorList>
            <person name="Liu B."/>
            <person name="Wang J."/>
            <person name="Zhu Y."/>
            <person name="Liu G."/>
            <person name="Chen Q."/>
            <person name="Chen Z."/>
            <person name="Lan J."/>
            <person name="Che J."/>
            <person name="Ge C."/>
            <person name="Shi H."/>
            <person name="Pan Z."/>
            <person name="Liu X."/>
        </authorList>
    </citation>
    <scope>NUCLEOTIDE SEQUENCE [LARGE SCALE GENOMIC DNA]</scope>
    <source>
        <strain evidence="2">DSM 26</strain>
    </source>
</reference>